<evidence type="ECO:0000313" key="3">
    <source>
        <dbReference type="Proteomes" id="UP000799118"/>
    </source>
</evidence>
<reference evidence="2" key="1">
    <citation type="journal article" date="2019" name="Environ. Microbiol.">
        <title>Fungal ecological strategies reflected in gene transcription - a case study of two litter decomposers.</title>
        <authorList>
            <person name="Barbi F."/>
            <person name="Kohler A."/>
            <person name="Barry K."/>
            <person name="Baskaran P."/>
            <person name="Daum C."/>
            <person name="Fauchery L."/>
            <person name="Ihrmark K."/>
            <person name="Kuo A."/>
            <person name="LaButti K."/>
            <person name="Lipzen A."/>
            <person name="Morin E."/>
            <person name="Grigoriev I.V."/>
            <person name="Henrissat B."/>
            <person name="Lindahl B."/>
            <person name="Martin F."/>
        </authorList>
    </citation>
    <scope>NUCLEOTIDE SEQUENCE</scope>
    <source>
        <strain evidence="2">JB14</strain>
    </source>
</reference>
<gene>
    <name evidence="2" type="ORF">BT96DRAFT_978487</name>
</gene>
<dbReference type="Proteomes" id="UP000799118">
    <property type="component" value="Unassembled WGS sequence"/>
</dbReference>
<dbReference type="AlphaFoldDB" id="A0A6A4HA91"/>
<sequence length="117" mass="12446">MFASRFSLFVLVAVLGAIMVLCVSVAHAQYPIKSQAGVCTVSTANQLNSGLTVLDFIRKGRKNLRALALFIDHRSPAAQGSSGQICVQRRLSDAIESGTVYAYGGNNEHGQTQSSTT</sequence>
<protein>
    <submittedName>
        <fullName evidence="2">Uncharacterized protein</fullName>
    </submittedName>
</protein>
<evidence type="ECO:0000256" key="1">
    <source>
        <dbReference type="SAM" id="SignalP"/>
    </source>
</evidence>
<feature type="chain" id="PRO_5025638909" evidence="1">
    <location>
        <begin position="29"/>
        <end position="117"/>
    </location>
</feature>
<organism evidence="2 3">
    <name type="scientific">Gymnopus androsaceus JB14</name>
    <dbReference type="NCBI Taxonomy" id="1447944"/>
    <lineage>
        <taxon>Eukaryota</taxon>
        <taxon>Fungi</taxon>
        <taxon>Dikarya</taxon>
        <taxon>Basidiomycota</taxon>
        <taxon>Agaricomycotina</taxon>
        <taxon>Agaricomycetes</taxon>
        <taxon>Agaricomycetidae</taxon>
        <taxon>Agaricales</taxon>
        <taxon>Marasmiineae</taxon>
        <taxon>Omphalotaceae</taxon>
        <taxon>Gymnopus</taxon>
    </lineage>
</organism>
<feature type="signal peptide" evidence="1">
    <location>
        <begin position="1"/>
        <end position="28"/>
    </location>
</feature>
<name>A0A6A4HA91_9AGAR</name>
<accession>A0A6A4HA91</accession>
<keyword evidence="1" id="KW-0732">Signal</keyword>
<proteinExistence type="predicted"/>
<keyword evidence="3" id="KW-1185">Reference proteome</keyword>
<evidence type="ECO:0000313" key="2">
    <source>
        <dbReference type="EMBL" id="KAE9394548.1"/>
    </source>
</evidence>
<dbReference type="EMBL" id="ML769548">
    <property type="protein sequence ID" value="KAE9394548.1"/>
    <property type="molecule type" value="Genomic_DNA"/>
</dbReference>